<evidence type="ECO:0000256" key="2">
    <source>
        <dbReference type="SAM" id="MobiDB-lite"/>
    </source>
</evidence>
<feature type="compositionally biased region" description="Polar residues" evidence="2">
    <location>
        <begin position="1233"/>
        <end position="1242"/>
    </location>
</feature>
<feature type="compositionally biased region" description="Low complexity" evidence="2">
    <location>
        <begin position="554"/>
        <end position="566"/>
    </location>
</feature>
<proteinExistence type="predicted"/>
<feature type="compositionally biased region" description="Polar residues" evidence="2">
    <location>
        <begin position="768"/>
        <end position="778"/>
    </location>
</feature>
<feature type="domain" description="YNCE-like beta-propeller" evidence="3">
    <location>
        <begin position="1851"/>
        <end position="2075"/>
    </location>
</feature>
<dbReference type="InterPro" id="IPR015943">
    <property type="entry name" value="WD40/YVTN_repeat-like_dom_sf"/>
</dbReference>
<gene>
    <name evidence="4" type="ORF">BJY16_003952</name>
</gene>
<reference evidence="4 5" key="1">
    <citation type="submission" date="2020-08" db="EMBL/GenBank/DDBJ databases">
        <title>Sequencing the genomes of 1000 actinobacteria strains.</title>
        <authorList>
            <person name="Klenk H.-P."/>
        </authorList>
    </citation>
    <scope>NUCLEOTIDE SEQUENCE [LARGE SCALE GENOMIC DNA]</scope>
    <source>
        <strain evidence="4 5">DSM 45809</strain>
    </source>
</reference>
<dbReference type="InterPro" id="IPR051200">
    <property type="entry name" value="Host-pathogen_enzymatic-act"/>
</dbReference>
<feature type="compositionally biased region" description="Low complexity" evidence="2">
    <location>
        <begin position="370"/>
        <end position="380"/>
    </location>
</feature>
<dbReference type="InterPro" id="IPR048433">
    <property type="entry name" value="YNCE-like_beta-prop"/>
</dbReference>
<comment type="caution">
    <text evidence="4">The sequence shown here is derived from an EMBL/GenBank/DDBJ whole genome shotgun (WGS) entry which is preliminary data.</text>
</comment>
<feature type="compositionally biased region" description="Low complexity" evidence="2">
    <location>
        <begin position="779"/>
        <end position="807"/>
    </location>
</feature>
<organism evidence="4 5">
    <name type="scientific">Actinoplanes octamycinicus</name>
    <dbReference type="NCBI Taxonomy" id="135948"/>
    <lineage>
        <taxon>Bacteria</taxon>
        <taxon>Bacillati</taxon>
        <taxon>Actinomycetota</taxon>
        <taxon>Actinomycetes</taxon>
        <taxon>Micromonosporales</taxon>
        <taxon>Micromonosporaceae</taxon>
        <taxon>Actinoplanes</taxon>
    </lineage>
</organism>
<feature type="compositionally biased region" description="Low complexity" evidence="2">
    <location>
        <begin position="1113"/>
        <end position="1131"/>
    </location>
</feature>
<dbReference type="Pfam" id="PF21783">
    <property type="entry name" value="YNCE"/>
    <property type="match status" value="1"/>
</dbReference>
<dbReference type="NCBIfam" id="TIGR02276">
    <property type="entry name" value="beta_rpt_yvtn"/>
    <property type="match status" value="2"/>
</dbReference>
<feature type="region of interest" description="Disordered" evidence="2">
    <location>
        <begin position="1807"/>
        <end position="1842"/>
    </location>
</feature>
<feature type="compositionally biased region" description="Low complexity" evidence="2">
    <location>
        <begin position="1360"/>
        <end position="1371"/>
    </location>
</feature>
<feature type="compositionally biased region" description="Gly residues" evidence="2">
    <location>
        <begin position="1350"/>
        <end position="1359"/>
    </location>
</feature>
<feature type="compositionally biased region" description="Polar residues" evidence="2">
    <location>
        <begin position="585"/>
        <end position="600"/>
    </location>
</feature>
<dbReference type="PANTHER" id="PTHR47197:SF3">
    <property type="entry name" value="DIHYDRO-HEME D1 DEHYDROGENASE"/>
    <property type="match status" value="1"/>
</dbReference>
<dbReference type="EMBL" id="JACHNB010000001">
    <property type="protein sequence ID" value="MBB4740493.1"/>
    <property type="molecule type" value="Genomic_DNA"/>
</dbReference>
<feature type="compositionally biased region" description="Low complexity" evidence="2">
    <location>
        <begin position="1448"/>
        <end position="1457"/>
    </location>
</feature>
<evidence type="ECO:0000313" key="5">
    <source>
        <dbReference type="Proteomes" id="UP000546162"/>
    </source>
</evidence>
<dbReference type="Proteomes" id="UP000546162">
    <property type="component" value="Unassembled WGS sequence"/>
</dbReference>
<keyword evidence="5" id="KW-1185">Reference proteome</keyword>
<dbReference type="SUPFAM" id="SSF51004">
    <property type="entry name" value="C-terminal (heme d1) domain of cytochrome cd1-nitrite reductase"/>
    <property type="match status" value="1"/>
</dbReference>
<feature type="compositionally biased region" description="Polar residues" evidence="2">
    <location>
        <begin position="852"/>
        <end position="876"/>
    </location>
</feature>
<feature type="compositionally biased region" description="Low complexity" evidence="2">
    <location>
        <begin position="1326"/>
        <end position="1349"/>
    </location>
</feature>
<feature type="compositionally biased region" description="Basic and acidic residues" evidence="2">
    <location>
        <begin position="965"/>
        <end position="983"/>
    </location>
</feature>
<feature type="compositionally biased region" description="Low complexity" evidence="2">
    <location>
        <begin position="403"/>
        <end position="417"/>
    </location>
</feature>
<feature type="compositionally biased region" description="Low complexity" evidence="2">
    <location>
        <begin position="1602"/>
        <end position="1611"/>
    </location>
</feature>
<feature type="compositionally biased region" description="Polar residues" evidence="2">
    <location>
        <begin position="884"/>
        <end position="896"/>
    </location>
</feature>
<feature type="compositionally biased region" description="Basic and acidic residues" evidence="2">
    <location>
        <begin position="1251"/>
        <end position="1273"/>
    </location>
</feature>
<dbReference type="InterPro" id="IPR018247">
    <property type="entry name" value="EF_Hand_1_Ca_BS"/>
</dbReference>
<name>A0A7W7M841_9ACTN</name>
<evidence type="ECO:0000313" key="4">
    <source>
        <dbReference type="EMBL" id="MBB4740493.1"/>
    </source>
</evidence>
<feature type="compositionally biased region" description="Low complexity" evidence="2">
    <location>
        <begin position="1529"/>
        <end position="1538"/>
    </location>
</feature>
<feature type="compositionally biased region" description="Low complexity" evidence="2">
    <location>
        <begin position="1809"/>
        <end position="1820"/>
    </location>
</feature>
<evidence type="ECO:0000256" key="1">
    <source>
        <dbReference type="ARBA" id="ARBA00022729"/>
    </source>
</evidence>
<feature type="compositionally biased region" description="Gly residues" evidence="2">
    <location>
        <begin position="1702"/>
        <end position="1729"/>
    </location>
</feature>
<feature type="compositionally biased region" description="Polar residues" evidence="2">
    <location>
        <begin position="711"/>
        <end position="722"/>
    </location>
</feature>
<feature type="compositionally biased region" description="Polar residues" evidence="2">
    <location>
        <begin position="923"/>
        <end position="937"/>
    </location>
</feature>
<feature type="compositionally biased region" description="Low complexity" evidence="2">
    <location>
        <begin position="1490"/>
        <end position="1502"/>
    </location>
</feature>
<dbReference type="Gene3D" id="2.130.10.10">
    <property type="entry name" value="YVTN repeat-like/Quinoprotein amine dehydrogenase"/>
    <property type="match status" value="2"/>
</dbReference>
<feature type="compositionally biased region" description="Low complexity" evidence="2">
    <location>
        <begin position="1753"/>
        <end position="1764"/>
    </location>
</feature>
<protein>
    <submittedName>
        <fullName evidence="4">YVTN family beta-propeller protein</fullName>
    </submittedName>
</protein>
<sequence length="2143" mass="216295">MSGRRLAVVVTVEHHDDPVLRRYAVPSADVRSLAAVLGDPGLGGFEVEFLQDPETWDTYQRLQALCDGRSGADSLLIYFRGILLSGPAGGLYLATPDTVMQRPADTAVDVTRIDALMHRSQAGQIVIVLDGRTGGPVDAGAYFPAARAADARSRVVITAAARPEPPTFAGLLADGIRGGAADRDRDGYIGIDEIFDHLRERDPTARHWIYGSGRQPYIAKVRKPGSDQMAVIAELAAAAAGRDLPHAARSRATLSRMATGNDRVAAAASAALRRTSLRVAETSIAFGRVAPGTQQLTVRVPVTGPPLVATSTVTTSADDLHATLEGDQLRVSWFPTAGRLDGVVTVDGPAGSAQLTVTGEVSDTYAESAPATAFPAPGTTPHGGPGTVPQGAPAVPGQGGLPPHGVPAVPLQPAPAASGQGIPAAFPQGGPALSAEADSPAAPQSPQQAAQPVPAPPRVLPPPPPQWYNGNGTQPPVSGPPAPSGTASQPTSGPPHGQRPEQPTSGPPHGQRQAQPTSGPPHGQWPGQPTSGAPQGPWPGQPSLSAPVDPWPDAPTSSAPTSGASPQFHRPPSGAPVDPWAASADQRQAASGQPQGNPTGQHPEPPPGRAEPAPDQVSRPRYQASPTPYQVPPVTGQVSAPPGQLFHPPGQPFAPPGSSPVPAQRGYSGGPQPTADPDDQVTRPLGPGQTPPPSGVQGQAAPPHGVPGRSAASQGLPGQTASSHHDSAAEPATTPRGPWSGRPQRPATASSGWSDGATEELARPSGTWWAQSPDAGQQSGPAASTTAAAWPSTETPTQRQPEPGSAPAEPPGQRQPEPGSAPAEPPRQHQPEPSSAATETPGQHQPAPGNAATETPGQHQPAPSSAATETPGQHQSAPGGVPTGTPTRQASTTTGVTALPPTQPSGLWPDETSGAGSAPATADWSSAQSSTNDTAPTDETAAVEELSAAPRIVPWPGSYSAEAESSERREARDTDPRERPESRDGDEDEVQFSQPIGVRPYRPAEVGSDTPAQRGPLVDDQQAAADSGTWSAADPASGSSLGPETSGDAIPVAPDAADSTGHRLAPPVDGDQVAPSQPDQAASDPAAVTLPTDIWPGSPAEPATSTQSLGLWPSSPTVSATAASSPKAPTTDAEGLPRSPGTDAEGSLRVPGIGAEGSLRVPAADDHNSPAARATDDDNSPAAPATDGDSPPAARATDDDNSPGLLAAAAGIAAEPDERRPVDDQDAEALRASSGNSTQTWHVSADAESGAEARNESRAGVRPDAGSTRDRWDSVPMDSGSDTVAWQASPADDTEEQHIPSAPHVAEVSAARTLDGDDQSSDESRAATNGAASAAETDSTGRTGSSGSTGDSGGSGSSGGSERAGSGAAAGFAGGFVGSWLAAQSSEKTGSQDDRDTPDAAASAGHHPEPPADEPQPGAPDLATFPPAASQSAPVVATADGDPTGSWPANGSATAGAAPGGPAGPWPGDRVAHDDAIERTPPGTGWPVPAAASDAGDAGHAAQPDPAGPGGSWPADQSRNAPPRLPWEAGSAAAAAGGWPRPASEDRPADPAAGATQSRPGSGSPAWGGHPAPGQAQTPDRGQPGWPGDAGQRSAADETTVPGMAAAAGWPDADDPTRQQGPAIAPGHGAGFGGTAGPGADFGGVAGAVPNSGTASGGSIAGSPSGRVSWDGPDDWTRAGGLAGAPGVAGSPAAPGWQQGQAGQGGWQQGQAGQGGWQPGQAGQGGWQPGQGTNPAWPTSPAGWPNSPSWQQPGGATAPPNGAGSYPEGRPASRRHLRVAGVLLLAMVLAAGAYLGIRYVSGRNDEPVAQPTATAPQQQQPGGGQSAVPTPPTDPARKAPASLAVPVVVDTVKGVGREPEGVVVSPDNGTVYVADQGAKEVFFIGADDKKIASVAVPNTPRFLGLSKDGTKLYVSMFENDFSANGMAVIDTAKRSLIKSVKTGPRPFEPAVAADGRVWLPIHNGARVEIYDGTTLAKVQQISVPPNPHWVDFLPDGTRAFTSDHESSRMSVIDTRTGRVLNNITVGRSPHSVAVTPDGKTVLVTNYDVNTVESYDTTTLKLIKRYSVGKLPQAVMVSADGVHAYVVNEGSDTVSVLNLADKQITATIKVGDSPRVIAISPDGLRLYVTAGRDGAVTVLKAAEE</sequence>
<feature type="compositionally biased region" description="Low complexity" evidence="2">
    <location>
        <begin position="387"/>
        <end position="396"/>
    </location>
</feature>
<feature type="compositionally biased region" description="Polar residues" evidence="2">
    <location>
        <begin position="831"/>
        <end position="843"/>
    </location>
</feature>
<feature type="region of interest" description="Disordered" evidence="2">
    <location>
        <begin position="1654"/>
        <end position="1771"/>
    </location>
</feature>
<dbReference type="InterPro" id="IPR011045">
    <property type="entry name" value="N2O_reductase_N"/>
</dbReference>
<feature type="compositionally biased region" description="Low complexity" evidence="2">
    <location>
        <begin position="1426"/>
        <end position="1439"/>
    </location>
</feature>
<feature type="compositionally biased region" description="Pro residues" evidence="2">
    <location>
        <begin position="649"/>
        <end position="659"/>
    </location>
</feature>
<dbReference type="RefSeq" id="WP_185041087.1">
    <property type="nucleotide sequence ID" value="NZ_BAABFG010000005.1"/>
</dbReference>
<accession>A0A7W7M841</accession>
<keyword evidence="1" id="KW-0732">Signal</keyword>
<feature type="compositionally biased region" description="Low complexity" evidence="2">
    <location>
        <begin position="1204"/>
        <end position="1214"/>
    </location>
</feature>
<dbReference type="InterPro" id="IPR011048">
    <property type="entry name" value="Haem_d1_sf"/>
</dbReference>
<feature type="compositionally biased region" description="Low complexity" evidence="2">
    <location>
        <begin position="440"/>
        <end position="452"/>
    </location>
</feature>
<dbReference type="SUPFAM" id="SSF50974">
    <property type="entry name" value="Nitrous oxide reductase, N-terminal domain"/>
    <property type="match status" value="1"/>
</dbReference>
<feature type="compositionally biased region" description="Low complexity" evidence="2">
    <location>
        <begin position="1685"/>
        <end position="1701"/>
    </location>
</feature>
<dbReference type="PROSITE" id="PS00018">
    <property type="entry name" value="EF_HAND_1"/>
    <property type="match status" value="1"/>
</dbReference>
<dbReference type="PANTHER" id="PTHR47197">
    <property type="entry name" value="PROTEIN NIRF"/>
    <property type="match status" value="1"/>
</dbReference>
<feature type="region of interest" description="Disordered" evidence="2">
    <location>
        <begin position="370"/>
        <end position="1636"/>
    </location>
</feature>
<evidence type="ECO:0000259" key="3">
    <source>
        <dbReference type="Pfam" id="PF21783"/>
    </source>
</evidence>
<dbReference type="InterPro" id="IPR011964">
    <property type="entry name" value="YVTN_b-propeller_repeat"/>
</dbReference>
<feature type="compositionally biased region" description="Pro residues" evidence="2">
    <location>
        <begin position="453"/>
        <end position="466"/>
    </location>
</feature>